<accession>A0A9P4GJI2</accession>
<evidence type="ECO:0000313" key="1">
    <source>
        <dbReference type="EMBL" id="KAF1846265.1"/>
    </source>
</evidence>
<dbReference type="Proteomes" id="UP000800039">
    <property type="component" value="Unassembled WGS sequence"/>
</dbReference>
<protein>
    <submittedName>
        <fullName evidence="1">Uncharacterized protein</fullName>
    </submittedName>
</protein>
<reference evidence="1" key="1">
    <citation type="submission" date="2020-01" db="EMBL/GenBank/DDBJ databases">
        <authorList>
            <consortium name="DOE Joint Genome Institute"/>
            <person name="Haridas S."/>
            <person name="Albert R."/>
            <person name="Binder M."/>
            <person name="Bloem J."/>
            <person name="Labutti K."/>
            <person name="Salamov A."/>
            <person name="Andreopoulos B."/>
            <person name="Baker S.E."/>
            <person name="Barry K."/>
            <person name="Bills G."/>
            <person name="Bluhm B.H."/>
            <person name="Cannon C."/>
            <person name="Castanera R."/>
            <person name="Culley D.E."/>
            <person name="Daum C."/>
            <person name="Ezra D."/>
            <person name="Gonzalez J.B."/>
            <person name="Henrissat B."/>
            <person name="Kuo A."/>
            <person name="Liang C."/>
            <person name="Lipzen A."/>
            <person name="Lutzoni F."/>
            <person name="Magnuson J."/>
            <person name="Mondo S."/>
            <person name="Nolan M."/>
            <person name="Ohm R."/>
            <person name="Pangilinan J."/>
            <person name="Park H.-J."/>
            <person name="Ramirez L."/>
            <person name="Alfaro M."/>
            <person name="Sun H."/>
            <person name="Tritt A."/>
            <person name="Yoshinaga Y."/>
            <person name="Zwiers L.-H."/>
            <person name="Turgeon B.G."/>
            <person name="Goodwin S.B."/>
            <person name="Spatafora J.W."/>
            <person name="Crous P.W."/>
            <person name="Grigoriev I.V."/>
        </authorList>
    </citation>
    <scope>NUCLEOTIDE SEQUENCE</scope>
    <source>
        <strain evidence="1">CBS 394.84</strain>
    </source>
</reference>
<dbReference type="EMBL" id="ML976616">
    <property type="protein sequence ID" value="KAF1846265.1"/>
    <property type="molecule type" value="Genomic_DNA"/>
</dbReference>
<proteinExistence type="predicted"/>
<sequence length="85" mass="9398">MRKAYLLRSRIVAMRALTIAPLSCRQTPNTTQLSARNDRLPALKIRLLSSPRTEASYSVNSAVCFRGCYFDMSLLVIVGVVPNPG</sequence>
<evidence type="ECO:0000313" key="2">
    <source>
        <dbReference type="Proteomes" id="UP000800039"/>
    </source>
</evidence>
<keyword evidence="2" id="KW-1185">Reference proteome</keyword>
<name>A0A9P4GJI2_9PLEO</name>
<dbReference type="AlphaFoldDB" id="A0A9P4GJI2"/>
<dbReference type="RefSeq" id="XP_040788828.1">
    <property type="nucleotide sequence ID" value="XM_040926629.1"/>
</dbReference>
<organism evidence="1 2">
    <name type="scientific">Cucurbitaria berberidis CBS 394.84</name>
    <dbReference type="NCBI Taxonomy" id="1168544"/>
    <lineage>
        <taxon>Eukaryota</taxon>
        <taxon>Fungi</taxon>
        <taxon>Dikarya</taxon>
        <taxon>Ascomycota</taxon>
        <taxon>Pezizomycotina</taxon>
        <taxon>Dothideomycetes</taxon>
        <taxon>Pleosporomycetidae</taxon>
        <taxon>Pleosporales</taxon>
        <taxon>Pleosporineae</taxon>
        <taxon>Cucurbitariaceae</taxon>
        <taxon>Cucurbitaria</taxon>
    </lineage>
</organism>
<gene>
    <name evidence="1" type="ORF">K460DRAFT_122415</name>
</gene>
<dbReference type="GeneID" id="63843881"/>
<comment type="caution">
    <text evidence="1">The sequence shown here is derived from an EMBL/GenBank/DDBJ whole genome shotgun (WGS) entry which is preliminary data.</text>
</comment>